<sequence length="545" mass="57689">MRKVASSSLAVITALGQGLASTLPSCSVESFQDALPSYATILSAVAVADGSTYGQGAADIAYPTNPTNLPASCALTVNVTTSSTSSFRFGIFLPAQWNGRFLTVGNGGFAGGINWLDMGAGVRYGFAVVSTDTGHNSTSTDGTWALDAPEKTLDFGYRSIHGTTVLGKNLTEAYYGQPISWSYYSGASTGGRQGLREAQYDPGAFDGLLIGAPAWWTSHLQPWTTKLGSLNLPANSSGHISTDLFGTIGAEVISQCDAVDGVVDGIVSCPESCQFNPAALLCGSTGGGANATSTCLTQSQINTLQSIYADYYADGRFAFPGLELGSEAQWSVLLGGDEPNNLGDNYIQDFLLNDPSWSWTEYNDSLLWQADAVDPGNCTADHYEAMASVMAKGTKIFMFHGLSDGLIATRSSNVFYSTIANATGGYDKLNSWFRLFMVPGMQHVTGTAVDAPWYFAQPNGAAVLGTDVFSTPGFEDAQHDALMALMHWVEDGKAPDQIIATTWTTSTDPSSGVLRQRPLCPWPQRAMYQGSGDVNSADTWNCTAA</sequence>
<dbReference type="GO" id="GO:0046872">
    <property type="term" value="F:metal ion binding"/>
    <property type="evidence" value="ECO:0007669"/>
    <property type="project" value="UniProtKB-KW"/>
</dbReference>
<evidence type="ECO:0000256" key="8">
    <source>
        <dbReference type="RuleBase" id="RU361238"/>
    </source>
</evidence>
<dbReference type="GO" id="GO:0030600">
    <property type="term" value="F:feruloyl esterase activity"/>
    <property type="evidence" value="ECO:0007669"/>
    <property type="project" value="UniProtKB-ARBA"/>
</dbReference>
<dbReference type="EMBL" id="MU032350">
    <property type="protein sequence ID" value="KAF3762071.1"/>
    <property type="molecule type" value="Genomic_DNA"/>
</dbReference>
<dbReference type="GeneID" id="63836223"/>
<keyword evidence="3" id="KW-0479">Metal-binding</keyword>
<dbReference type="PANTHER" id="PTHR33938">
    <property type="entry name" value="FERULOYL ESTERASE B-RELATED"/>
    <property type="match status" value="1"/>
</dbReference>
<accession>A0A9P4XWE0</accession>
<comment type="similarity">
    <text evidence="1 8">Belongs to the tannase family.</text>
</comment>
<reference evidence="9" key="1">
    <citation type="journal article" date="2020" name="Phytopathology">
        <title>Genome sequence of the chestnut blight fungus Cryphonectria parasitica EP155: A fundamental resource for an archetypical invasive plant pathogen.</title>
        <authorList>
            <person name="Crouch J.A."/>
            <person name="Dawe A."/>
            <person name="Aerts A."/>
            <person name="Barry K."/>
            <person name="Churchill A.C.L."/>
            <person name="Grimwood J."/>
            <person name="Hillman B."/>
            <person name="Milgroom M.G."/>
            <person name="Pangilinan J."/>
            <person name="Smith M."/>
            <person name="Salamov A."/>
            <person name="Schmutz J."/>
            <person name="Yadav J."/>
            <person name="Grigoriev I.V."/>
            <person name="Nuss D."/>
        </authorList>
    </citation>
    <scope>NUCLEOTIDE SEQUENCE</scope>
    <source>
        <strain evidence="9">EP155</strain>
    </source>
</reference>
<keyword evidence="7" id="KW-1015">Disulfide bond</keyword>
<evidence type="ECO:0000313" key="10">
    <source>
        <dbReference type="Proteomes" id="UP000803844"/>
    </source>
</evidence>
<gene>
    <name evidence="9" type="ORF">M406DRAFT_293714</name>
</gene>
<comment type="caution">
    <text evidence="9">The sequence shown here is derived from an EMBL/GenBank/DDBJ whole genome shotgun (WGS) entry which is preliminary data.</text>
</comment>
<evidence type="ECO:0000256" key="2">
    <source>
        <dbReference type="ARBA" id="ARBA00022487"/>
    </source>
</evidence>
<dbReference type="InterPro" id="IPR029058">
    <property type="entry name" value="AB_hydrolase_fold"/>
</dbReference>
<evidence type="ECO:0000256" key="3">
    <source>
        <dbReference type="ARBA" id="ARBA00022723"/>
    </source>
</evidence>
<dbReference type="OrthoDB" id="3039123at2759"/>
<dbReference type="RefSeq" id="XP_040773050.1">
    <property type="nucleotide sequence ID" value="XM_040919094.1"/>
</dbReference>
<organism evidence="9 10">
    <name type="scientific">Cryphonectria parasitica (strain ATCC 38755 / EP155)</name>
    <dbReference type="NCBI Taxonomy" id="660469"/>
    <lineage>
        <taxon>Eukaryota</taxon>
        <taxon>Fungi</taxon>
        <taxon>Dikarya</taxon>
        <taxon>Ascomycota</taxon>
        <taxon>Pezizomycotina</taxon>
        <taxon>Sordariomycetes</taxon>
        <taxon>Sordariomycetidae</taxon>
        <taxon>Diaporthales</taxon>
        <taxon>Cryphonectriaceae</taxon>
        <taxon>Cryphonectria-Endothia species complex</taxon>
        <taxon>Cryphonectria</taxon>
    </lineage>
</organism>
<dbReference type="SUPFAM" id="SSF53474">
    <property type="entry name" value="alpha/beta-Hydrolases"/>
    <property type="match status" value="1"/>
</dbReference>
<evidence type="ECO:0000256" key="7">
    <source>
        <dbReference type="ARBA" id="ARBA00023157"/>
    </source>
</evidence>
<keyword evidence="4 8" id="KW-0732">Signal</keyword>
<evidence type="ECO:0000256" key="6">
    <source>
        <dbReference type="ARBA" id="ARBA00022837"/>
    </source>
</evidence>
<dbReference type="Pfam" id="PF07519">
    <property type="entry name" value="Tannase"/>
    <property type="match status" value="2"/>
</dbReference>
<feature type="chain" id="PRO_5040531238" description="Carboxylic ester hydrolase" evidence="8">
    <location>
        <begin position="21"/>
        <end position="545"/>
    </location>
</feature>
<evidence type="ECO:0000256" key="5">
    <source>
        <dbReference type="ARBA" id="ARBA00022801"/>
    </source>
</evidence>
<feature type="signal peptide" evidence="8">
    <location>
        <begin position="1"/>
        <end position="20"/>
    </location>
</feature>
<dbReference type="Proteomes" id="UP000803844">
    <property type="component" value="Unassembled WGS sequence"/>
</dbReference>
<dbReference type="EC" id="3.1.1.-" evidence="8"/>
<protein>
    <recommendedName>
        <fullName evidence="8">Carboxylic ester hydrolase</fullName>
        <ecNumber evidence="8">3.1.1.-</ecNumber>
    </recommendedName>
</protein>
<keyword evidence="6" id="KW-0106">Calcium</keyword>
<evidence type="ECO:0000256" key="1">
    <source>
        <dbReference type="ARBA" id="ARBA00006249"/>
    </source>
</evidence>
<name>A0A9P4XWE0_CRYP1</name>
<dbReference type="PANTHER" id="PTHR33938:SF2">
    <property type="entry name" value="CARBOXYLIC ESTER HYDROLASE"/>
    <property type="match status" value="1"/>
</dbReference>
<keyword evidence="10" id="KW-1185">Reference proteome</keyword>
<keyword evidence="2" id="KW-0719">Serine esterase</keyword>
<proteinExistence type="inferred from homology"/>
<evidence type="ECO:0000313" key="9">
    <source>
        <dbReference type="EMBL" id="KAF3762071.1"/>
    </source>
</evidence>
<dbReference type="AlphaFoldDB" id="A0A9P4XWE0"/>
<evidence type="ECO:0000256" key="4">
    <source>
        <dbReference type="ARBA" id="ARBA00022729"/>
    </source>
</evidence>
<dbReference type="InterPro" id="IPR011118">
    <property type="entry name" value="Tannase/feruloyl_esterase"/>
</dbReference>
<keyword evidence="5 8" id="KW-0378">Hydrolase</keyword>